<dbReference type="InterPro" id="IPR036976">
    <property type="entry name" value="RimM_N_sf"/>
</dbReference>
<sequence length="182" mass="21185">MNTVLSELQQHPIHALIIGTIGSPHGTYGWLKVFSSTEVQTNIFTYQPWFIHKAGKWSIVEIERWTLHHHQIIVKIKGINHPEIAKEQLTNQKIIIHNNQLPLLLEGEYYWKDLIGCQVINTQDTVLGVVIQIIETGSNDVLIVHTNFTVRDKIKERLIPFLHQKVIKNINLKTRMIYVDWD</sequence>
<accession>A0A451D941</accession>
<dbReference type="EMBL" id="LR217715">
    <property type="protein sequence ID" value="VFP82763.1"/>
    <property type="molecule type" value="Genomic_DNA"/>
</dbReference>
<dbReference type="GO" id="GO:0005840">
    <property type="term" value="C:ribosome"/>
    <property type="evidence" value="ECO:0007669"/>
    <property type="project" value="InterPro"/>
</dbReference>
<dbReference type="InterPro" id="IPR002676">
    <property type="entry name" value="RimM_N"/>
</dbReference>
<evidence type="ECO:0000259" key="6">
    <source>
        <dbReference type="Pfam" id="PF01782"/>
    </source>
</evidence>
<dbReference type="InterPro" id="IPR009000">
    <property type="entry name" value="Transl_B-barrel_sf"/>
</dbReference>
<evidence type="ECO:0000259" key="7">
    <source>
        <dbReference type="Pfam" id="PF24986"/>
    </source>
</evidence>
<dbReference type="Pfam" id="PF24986">
    <property type="entry name" value="PRC_RimM"/>
    <property type="match status" value="1"/>
</dbReference>
<dbReference type="OrthoDB" id="9783509at2"/>
<organism evidence="8 9">
    <name type="scientific">Candidatus Erwinia haradaeae</name>
    <dbReference type="NCBI Taxonomy" id="1922217"/>
    <lineage>
        <taxon>Bacteria</taxon>
        <taxon>Pseudomonadati</taxon>
        <taxon>Pseudomonadota</taxon>
        <taxon>Gammaproteobacteria</taxon>
        <taxon>Enterobacterales</taxon>
        <taxon>Erwiniaceae</taxon>
        <taxon>Erwinia</taxon>
    </lineage>
</organism>
<gene>
    <name evidence="5 8" type="primary">rimM</name>
    <name evidence="8" type="ORF">ERCIKOCA2762_009</name>
</gene>
<dbReference type="InterPro" id="IPR056792">
    <property type="entry name" value="PRC_RimM"/>
</dbReference>
<comment type="subunit">
    <text evidence="5">Binds ribosomal protein uS19.</text>
</comment>
<evidence type="ECO:0000313" key="8">
    <source>
        <dbReference type="EMBL" id="VFP82763.1"/>
    </source>
</evidence>
<keyword evidence="1 5" id="KW-0963">Cytoplasm</keyword>
<dbReference type="Gene3D" id="2.30.30.240">
    <property type="entry name" value="PRC-barrel domain"/>
    <property type="match status" value="1"/>
</dbReference>
<dbReference type="Pfam" id="PF01782">
    <property type="entry name" value="RimM"/>
    <property type="match status" value="1"/>
</dbReference>
<keyword evidence="4 5" id="KW-0143">Chaperone</keyword>
<comment type="similarity">
    <text evidence="5">Belongs to the RimM family.</text>
</comment>
<evidence type="ECO:0000256" key="5">
    <source>
        <dbReference type="HAMAP-Rule" id="MF_00014"/>
    </source>
</evidence>
<dbReference type="GO" id="GO:0006364">
    <property type="term" value="P:rRNA processing"/>
    <property type="evidence" value="ECO:0007669"/>
    <property type="project" value="UniProtKB-UniRule"/>
</dbReference>
<protein>
    <recommendedName>
        <fullName evidence="5">Ribosome maturation factor RimM</fullName>
    </recommendedName>
</protein>
<evidence type="ECO:0000256" key="3">
    <source>
        <dbReference type="ARBA" id="ARBA00022552"/>
    </source>
</evidence>
<evidence type="ECO:0000256" key="1">
    <source>
        <dbReference type="ARBA" id="ARBA00022490"/>
    </source>
</evidence>
<dbReference type="GO" id="GO:0043022">
    <property type="term" value="F:ribosome binding"/>
    <property type="evidence" value="ECO:0007669"/>
    <property type="project" value="InterPro"/>
</dbReference>
<proteinExistence type="inferred from homology"/>
<evidence type="ECO:0000256" key="4">
    <source>
        <dbReference type="ARBA" id="ARBA00023186"/>
    </source>
</evidence>
<comment type="subcellular location">
    <subcellularLocation>
        <location evidence="5">Cytoplasm</location>
    </subcellularLocation>
</comment>
<dbReference type="SUPFAM" id="SSF50346">
    <property type="entry name" value="PRC-barrel domain"/>
    <property type="match status" value="1"/>
</dbReference>
<feature type="domain" description="Ribosome maturation factor RimM PRC barrel" evidence="7">
    <location>
        <begin position="111"/>
        <end position="181"/>
    </location>
</feature>
<comment type="domain">
    <text evidence="5">The PRC barrel domain binds ribosomal protein uS19.</text>
</comment>
<dbReference type="Gene3D" id="2.40.30.60">
    <property type="entry name" value="RimM"/>
    <property type="match status" value="1"/>
</dbReference>
<dbReference type="AlphaFoldDB" id="A0A451D941"/>
<dbReference type="InterPro" id="IPR011033">
    <property type="entry name" value="PRC_barrel-like_sf"/>
</dbReference>
<comment type="function">
    <text evidence="5">An accessory protein needed during the final step in the assembly of 30S ribosomal subunit, possibly for assembly of the head region. Essential for efficient processing of 16S rRNA. May be needed both before and after RbfA during the maturation of 16S rRNA. It has affinity for free ribosomal 30S subunits but not for 70S ribosomes.</text>
</comment>
<dbReference type="GO" id="GO:0005737">
    <property type="term" value="C:cytoplasm"/>
    <property type="evidence" value="ECO:0007669"/>
    <property type="project" value="UniProtKB-SubCell"/>
</dbReference>
<evidence type="ECO:0000313" key="9">
    <source>
        <dbReference type="Proteomes" id="UP000294368"/>
    </source>
</evidence>
<dbReference type="InterPro" id="IPR011961">
    <property type="entry name" value="RimM"/>
</dbReference>
<dbReference type="PANTHER" id="PTHR33692:SF1">
    <property type="entry name" value="RIBOSOME MATURATION FACTOR RIMM"/>
    <property type="match status" value="1"/>
</dbReference>
<reference evidence="8 9" key="1">
    <citation type="submission" date="2019-02" db="EMBL/GenBank/DDBJ databases">
        <authorList>
            <person name="Manzano-Marin A."/>
            <person name="Manzano-Marin A."/>
        </authorList>
    </citation>
    <scope>NUCLEOTIDE SEQUENCE [LARGE SCALE GENOMIC DNA]</scope>
    <source>
        <strain evidence="8 9">ErCikochiana</strain>
    </source>
</reference>
<keyword evidence="2 5" id="KW-0690">Ribosome biogenesis</keyword>
<feature type="domain" description="RimM N-terminal" evidence="6">
    <location>
        <begin position="18"/>
        <end position="99"/>
    </location>
</feature>
<evidence type="ECO:0000256" key="2">
    <source>
        <dbReference type="ARBA" id="ARBA00022517"/>
    </source>
</evidence>
<keyword evidence="3 5" id="KW-0698">rRNA processing</keyword>
<dbReference type="SUPFAM" id="SSF50447">
    <property type="entry name" value="Translation proteins"/>
    <property type="match status" value="1"/>
</dbReference>
<name>A0A451D941_9GAMM</name>
<dbReference type="GO" id="GO:0042274">
    <property type="term" value="P:ribosomal small subunit biogenesis"/>
    <property type="evidence" value="ECO:0007669"/>
    <property type="project" value="UniProtKB-UniRule"/>
</dbReference>
<dbReference type="HAMAP" id="MF_00014">
    <property type="entry name" value="Ribosome_mat_RimM"/>
    <property type="match status" value="1"/>
</dbReference>
<dbReference type="NCBIfam" id="TIGR02273">
    <property type="entry name" value="16S_RimM"/>
    <property type="match status" value="1"/>
</dbReference>
<dbReference type="Proteomes" id="UP000294368">
    <property type="component" value="Chromosome"/>
</dbReference>
<dbReference type="RefSeq" id="WP_157988205.1">
    <property type="nucleotide sequence ID" value="NZ_LR217715.1"/>
</dbReference>
<dbReference type="PANTHER" id="PTHR33692">
    <property type="entry name" value="RIBOSOME MATURATION FACTOR RIMM"/>
    <property type="match status" value="1"/>
</dbReference>